<feature type="compositionally biased region" description="Acidic residues" evidence="1">
    <location>
        <begin position="297"/>
        <end position="325"/>
    </location>
</feature>
<dbReference type="AlphaFoldDB" id="A0A9P7GFB4"/>
<evidence type="ECO:0000313" key="3">
    <source>
        <dbReference type="Proteomes" id="UP000717328"/>
    </source>
</evidence>
<gene>
    <name evidence="2" type="ORF">H0H81_003588</name>
</gene>
<evidence type="ECO:0000313" key="2">
    <source>
        <dbReference type="EMBL" id="KAG5649479.1"/>
    </source>
</evidence>
<dbReference type="Proteomes" id="UP000717328">
    <property type="component" value="Unassembled WGS sequence"/>
</dbReference>
<dbReference type="EMBL" id="JABCKI010000962">
    <property type="protein sequence ID" value="KAG5649479.1"/>
    <property type="molecule type" value="Genomic_DNA"/>
</dbReference>
<accession>A0A9P7GFB4</accession>
<organism evidence="2 3">
    <name type="scientific">Sphagnurus paluster</name>
    <dbReference type="NCBI Taxonomy" id="117069"/>
    <lineage>
        <taxon>Eukaryota</taxon>
        <taxon>Fungi</taxon>
        <taxon>Dikarya</taxon>
        <taxon>Basidiomycota</taxon>
        <taxon>Agaricomycotina</taxon>
        <taxon>Agaricomycetes</taxon>
        <taxon>Agaricomycetidae</taxon>
        <taxon>Agaricales</taxon>
        <taxon>Tricholomatineae</taxon>
        <taxon>Lyophyllaceae</taxon>
        <taxon>Sphagnurus</taxon>
    </lineage>
</organism>
<feature type="non-terminal residue" evidence="2">
    <location>
        <position position="1"/>
    </location>
</feature>
<keyword evidence="3" id="KW-1185">Reference proteome</keyword>
<dbReference type="OrthoDB" id="3183767at2759"/>
<protein>
    <submittedName>
        <fullName evidence="2">Uncharacterized protein</fullName>
    </submittedName>
</protein>
<feature type="region of interest" description="Disordered" evidence="1">
    <location>
        <begin position="269"/>
        <end position="325"/>
    </location>
</feature>
<reference evidence="2" key="2">
    <citation type="submission" date="2021-10" db="EMBL/GenBank/DDBJ databases">
        <title>Phylogenomics reveals ancestral predisposition of the termite-cultivated fungus Termitomyces towards a domesticated lifestyle.</title>
        <authorList>
            <person name="Auxier B."/>
            <person name="Grum-Grzhimaylo A."/>
            <person name="Cardenas M.E."/>
            <person name="Lodge J.D."/>
            <person name="Laessoe T."/>
            <person name="Pedersen O."/>
            <person name="Smith M.E."/>
            <person name="Kuyper T.W."/>
            <person name="Franco-Molano E.A."/>
            <person name="Baroni T.J."/>
            <person name="Aanen D.K."/>
        </authorList>
    </citation>
    <scope>NUCLEOTIDE SEQUENCE</scope>
    <source>
        <strain evidence="2">D49</strain>
    </source>
</reference>
<sequence>GELAHCLVKMLYAQTNKKDAMEQVAKQVNRREVLRDAKATASIDQQEALTCMPVNVHHTISESQRKPINLFSFVGEESDGKCNPAKEDFIPKLQDHLLGHLLACEFDGDAHEDFTDEDRNGRASDTINPRTHNFVIVRSPEDGPNAHPFWYAQTLGIYNVVLRHYGPRSRDEYKKHHMQFLWLPKISFVPHTDPYAFGFLNPAFVIRGSHITPVFAAGKTTELLPAVHTVACPSDACEDWVNFYVNMYIGGGIGHLTPVYADEASEDFEQDGALPGPISKDVDIDSAADLAARSDDKETDEDDGSDDDGDGGNGSDDDDVGYGDY</sequence>
<reference evidence="2" key="1">
    <citation type="submission" date="2021-02" db="EMBL/GenBank/DDBJ databases">
        <authorList>
            <person name="Nieuwenhuis M."/>
            <person name="Van De Peppel L.J.J."/>
        </authorList>
    </citation>
    <scope>NUCLEOTIDE SEQUENCE</scope>
    <source>
        <strain evidence="2">D49</strain>
    </source>
</reference>
<name>A0A9P7GFB4_9AGAR</name>
<comment type="caution">
    <text evidence="2">The sequence shown here is derived from an EMBL/GenBank/DDBJ whole genome shotgun (WGS) entry which is preliminary data.</text>
</comment>
<evidence type="ECO:0000256" key="1">
    <source>
        <dbReference type="SAM" id="MobiDB-lite"/>
    </source>
</evidence>
<proteinExistence type="predicted"/>